<feature type="compositionally biased region" description="Low complexity" evidence="2">
    <location>
        <begin position="143"/>
        <end position="155"/>
    </location>
</feature>
<evidence type="ECO:0000256" key="1">
    <source>
        <dbReference type="SAM" id="Coils"/>
    </source>
</evidence>
<feature type="coiled-coil region" evidence="1">
    <location>
        <begin position="42"/>
        <end position="69"/>
    </location>
</feature>
<evidence type="ECO:0000313" key="4">
    <source>
        <dbReference type="Proteomes" id="UP001158576"/>
    </source>
</evidence>
<feature type="compositionally biased region" description="Basic and acidic residues" evidence="2">
    <location>
        <begin position="159"/>
        <end position="180"/>
    </location>
</feature>
<evidence type="ECO:0000313" key="3">
    <source>
        <dbReference type="EMBL" id="CAG5089789.1"/>
    </source>
</evidence>
<sequence>MPEMSAKNGVRKRKFEQDEGDINSQVLELQSKVARLDEMNFLESLDELRTQHERELQKIRATNEKKHKEFLKSQKELTSALTTTESKLSEVTDKISTIVEQNTLLLQRTEKLEAELEAERNKGFINYIKSFFRRKTKTETPPAAEEQNQEAQAEVQEAEASKKNEEQKESTENSDDKKEE</sequence>
<reference evidence="3 4" key="1">
    <citation type="submission" date="2021-04" db="EMBL/GenBank/DDBJ databases">
        <authorList>
            <person name="Bliznina A."/>
        </authorList>
    </citation>
    <scope>NUCLEOTIDE SEQUENCE [LARGE SCALE GENOMIC DNA]</scope>
</reference>
<keyword evidence="4" id="KW-1185">Reference proteome</keyword>
<dbReference type="EMBL" id="OU015568">
    <property type="protein sequence ID" value="CAG5089789.1"/>
    <property type="molecule type" value="Genomic_DNA"/>
</dbReference>
<accession>A0ABN7S2Z6</accession>
<dbReference type="Proteomes" id="UP001158576">
    <property type="component" value="Chromosome PAR"/>
</dbReference>
<keyword evidence="1" id="KW-0175">Coiled coil</keyword>
<protein>
    <submittedName>
        <fullName evidence="3">Oidioi.mRNA.OKI2018_I69.PAR.g12349.t1.cds</fullName>
    </submittedName>
</protein>
<gene>
    <name evidence="3" type="ORF">OKIOD_LOCUS3907</name>
</gene>
<feature type="region of interest" description="Disordered" evidence="2">
    <location>
        <begin position="135"/>
        <end position="180"/>
    </location>
</feature>
<evidence type="ECO:0000256" key="2">
    <source>
        <dbReference type="SAM" id="MobiDB-lite"/>
    </source>
</evidence>
<organism evidence="3 4">
    <name type="scientific">Oikopleura dioica</name>
    <name type="common">Tunicate</name>
    <dbReference type="NCBI Taxonomy" id="34765"/>
    <lineage>
        <taxon>Eukaryota</taxon>
        <taxon>Metazoa</taxon>
        <taxon>Chordata</taxon>
        <taxon>Tunicata</taxon>
        <taxon>Appendicularia</taxon>
        <taxon>Copelata</taxon>
        <taxon>Oikopleuridae</taxon>
        <taxon>Oikopleura</taxon>
    </lineage>
</organism>
<feature type="region of interest" description="Disordered" evidence="2">
    <location>
        <begin position="1"/>
        <end position="21"/>
    </location>
</feature>
<proteinExistence type="predicted"/>
<name>A0ABN7S2Z6_OIKDI</name>